<comment type="caution">
    <text evidence="6">The sequence shown here is derived from an EMBL/GenBank/DDBJ whole genome shotgun (WGS) entry which is preliminary data.</text>
</comment>
<evidence type="ECO:0000256" key="1">
    <source>
        <dbReference type="ARBA" id="ARBA00006153"/>
    </source>
</evidence>
<evidence type="ECO:0000259" key="5">
    <source>
        <dbReference type="Pfam" id="PF07687"/>
    </source>
</evidence>
<dbReference type="Proteomes" id="UP000533476">
    <property type="component" value="Unassembled WGS sequence"/>
</dbReference>
<dbReference type="InterPro" id="IPR002933">
    <property type="entry name" value="Peptidase_M20"/>
</dbReference>
<dbReference type="GO" id="GO:0046872">
    <property type="term" value="F:metal ion binding"/>
    <property type="evidence" value="ECO:0007669"/>
    <property type="project" value="UniProtKB-KW"/>
</dbReference>
<feature type="binding site" evidence="4">
    <location>
        <position position="215"/>
    </location>
    <ligand>
        <name>allantoate</name>
        <dbReference type="ChEBI" id="CHEBI:17536"/>
    </ligand>
</feature>
<name>A0A7Y0Q4T8_9FIRM</name>
<keyword evidence="3" id="KW-0479">Metal-binding</keyword>
<evidence type="ECO:0000256" key="2">
    <source>
        <dbReference type="ARBA" id="ARBA00022801"/>
    </source>
</evidence>
<dbReference type="Pfam" id="PF01546">
    <property type="entry name" value="Peptidase_M20"/>
    <property type="match status" value="1"/>
</dbReference>
<dbReference type="PIRSF" id="PIRSF001235">
    <property type="entry name" value="Amidase_carbamoylase"/>
    <property type="match status" value="1"/>
</dbReference>
<dbReference type="EMBL" id="JABBVZ010000056">
    <property type="protein sequence ID" value="NMP23569.1"/>
    <property type="molecule type" value="Genomic_DNA"/>
</dbReference>
<dbReference type="InterPro" id="IPR010158">
    <property type="entry name" value="Amidase_Cbmase"/>
</dbReference>
<feature type="binding site" evidence="3">
    <location>
        <position position="383"/>
    </location>
    <ligand>
        <name>Zn(2+)</name>
        <dbReference type="ChEBI" id="CHEBI:29105"/>
        <label>2</label>
    </ligand>
</feature>
<keyword evidence="7" id="KW-1185">Reference proteome</keyword>
<dbReference type="NCBIfam" id="TIGR01879">
    <property type="entry name" value="hydantase"/>
    <property type="match status" value="1"/>
</dbReference>
<evidence type="ECO:0000313" key="7">
    <source>
        <dbReference type="Proteomes" id="UP000533476"/>
    </source>
</evidence>
<evidence type="ECO:0000256" key="3">
    <source>
        <dbReference type="PIRSR" id="PIRSR001235-1"/>
    </source>
</evidence>
<proteinExistence type="inferred from homology"/>
<dbReference type="PANTHER" id="PTHR32494">
    <property type="entry name" value="ALLANTOATE DEIMINASE-RELATED"/>
    <property type="match status" value="1"/>
</dbReference>
<keyword evidence="3" id="KW-0862">Zinc</keyword>
<evidence type="ECO:0000256" key="4">
    <source>
        <dbReference type="PIRSR" id="PIRSR001235-2"/>
    </source>
</evidence>
<dbReference type="SUPFAM" id="SSF53187">
    <property type="entry name" value="Zn-dependent exopeptidases"/>
    <property type="match status" value="1"/>
</dbReference>
<sequence>MSLHIDSNRVWQNLMRLAEFRDAAYPGWTRRPFTKEYQAARGWLQDLMGSAGLEVTLDPGANLVGSHAGSVPAQLVVGSHIDTVIGAGRFDGMLGVIAAIECARVLHDAGWPLRHGLRVYDFLAEEPSPYGVSTVGSRAVSGHLPANLLSLEDSRGETLADGIRRAGGDPSALGRPLLTGEDVAAYLELHIEQGPYLETHKLPLGIVTGIVGIRRYRVTIHGSPGHAGTTPMDTRRDALVGASAVVTRVHQWASEQVGDLVATIGQIEVQPNALNVIPGTATLGIEVRALDGMRLDRFATFLENLVHGLGAEHNDEVSVRETTREEPVLMNAAVQRIMANVFQEAEWAHVELPSWAGHDTVQMAHVTPHCGMIFVPSRGGLSHCPEEWTEPQDAALGVEALLQTILQLDRELN</sequence>
<dbReference type="InterPro" id="IPR011650">
    <property type="entry name" value="Peptidase_M20_dimer"/>
</dbReference>
<accession>A0A7Y0Q4T8</accession>
<feature type="binding site" evidence="3">
    <location>
        <position position="91"/>
    </location>
    <ligand>
        <name>Zn(2+)</name>
        <dbReference type="ChEBI" id="CHEBI:29105"/>
        <label>1</label>
    </ligand>
</feature>
<feature type="binding site" evidence="4">
    <location>
        <position position="275"/>
    </location>
    <ligand>
        <name>allantoate</name>
        <dbReference type="ChEBI" id="CHEBI:17536"/>
    </ligand>
</feature>
<gene>
    <name evidence="6" type="ORF">HIJ39_14575</name>
</gene>
<dbReference type="AlphaFoldDB" id="A0A7Y0Q4T8"/>
<feature type="binding site" evidence="3">
    <location>
        <position position="91"/>
    </location>
    <ligand>
        <name>Zn(2+)</name>
        <dbReference type="ChEBI" id="CHEBI:29105"/>
        <label>2</label>
    </ligand>
</feature>
<feature type="binding site" evidence="3">
    <location>
        <position position="126"/>
    </location>
    <ligand>
        <name>Zn(2+)</name>
        <dbReference type="ChEBI" id="CHEBI:29105"/>
        <label>2</label>
    </ligand>
</feature>
<dbReference type="Pfam" id="PF07687">
    <property type="entry name" value="M20_dimer"/>
    <property type="match status" value="1"/>
</dbReference>
<keyword evidence="2 6" id="KW-0378">Hydrolase</keyword>
<dbReference type="RefSeq" id="WP_169100970.1">
    <property type="nucleotide sequence ID" value="NZ_JABBVZ010000056.1"/>
</dbReference>
<dbReference type="Gene3D" id="3.30.70.360">
    <property type="match status" value="1"/>
</dbReference>
<feature type="binding site" evidence="3">
    <location>
        <position position="190"/>
    </location>
    <ligand>
        <name>Zn(2+)</name>
        <dbReference type="ChEBI" id="CHEBI:29105"/>
        <label>1</label>
    </ligand>
</feature>
<dbReference type="Gene3D" id="3.40.630.10">
    <property type="entry name" value="Zn peptidases"/>
    <property type="match status" value="1"/>
</dbReference>
<feature type="domain" description="Peptidase M20 dimerisation" evidence="5">
    <location>
        <begin position="209"/>
        <end position="306"/>
    </location>
</feature>
<protein>
    <submittedName>
        <fullName evidence="6">Zn-dependent hydrolase</fullName>
    </submittedName>
</protein>
<comment type="similarity">
    <text evidence="1">Belongs to the peptidase M20 family.</text>
</comment>
<dbReference type="CDD" id="cd03884">
    <property type="entry name" value="M20_bAS"/>
    <property type="match status" value="1"/>
</dbReference>
<dbReference type="InterPro" id="IPR036264">
    <property type="entry name" value="Bact_exopeptidase_dim_dom"/>
</dbReference>
<organism evidence="6 7">
    <name type="scientific">Sulfobacillus harzensis</name>
    <dbReference type="NCBI Taxonomy" id="2729629"/>
    <lineage>
        <taxon>Bacteria</taxon>
        <taxon>Bacillati</taxon>
        <taxon>Bacillota</taxon>
        <taxon>Clostridia</taxon>
        <taxon>Eubacteriales</taxon>
        <taxon>Clostridiales Family XVII. Incertae Sedis</taxon>
        <taxon>Sulfobacillus</taxon>
    </lineage>
</organism>
<dbReference type="GO" id="GO:0016813">
    <property type="term" value="F:hydrolase activity, acting on carbon-nitrogen (but not peptide) bonds, in linear amidines"/>
    <property type="evidence" value="ECO:0007669"/>
    <property type="project" value="InterPro"/>
</dbReference>
<comment type="cofactor">
    <cofactor evidence="3">
        <name>Zn(2+)</name>
        <dbReference type="ChEBI" id="CHEBI:29105"/>
    </cofactor>
    <text evidence="3">Binds 2 Zn(2+) ions per subunit.</text>
</comment>
<dbReference type="PANTHER" id="PTHR32494:SF5">
    <property type="entry name" value="ALLANTOATE AMIDOHYDROLASE"/>
    <property type="match status" value="1"/>
</dbReference>
<dbReference type="SUPFAM" id="SSF55031">
    <property type="entry name" value="Bacterial exopeptidase dimerisation domain"/>
    <property type="match status" value="1"/>
</dbReference>
<reference evidence="6 7" key="1">
    <citation type="submission" date="2020-04" db="EMBL/GenBank/DDBJ databases">
        <authorList>
            <person name="Zhang R."/>
            <person name="Schippers A."/>
        </authorList>
    </citation>
    <scope>NUCLEOTIDE SEQUENCE [LARGE SCALE GENOMIC DNA]</scope>
    <source>
        <strain evidence="6 7">DSM 109850</strain>
    </source>
</reference>
<feature type="binding site" evidence="4">
    <location>
        <position position="288"/>
    </location>
    <ligand>
        <name>allantoate</name>
        <dbReference type="ChEBI" id="CHEBI:17536"/>
    </ligand>
</feature>
<feature type="binding site" evidence="3">
    <location>
        <position position="80"/>
    </location>
    <ligand>
        <name>Zn(2+)</name>
        <dbReference type="ChEBI" id="CHEBI:29105"/>
        <label>1</label>
    </ligand>
</feature>
<evidence type="ECO:0000313" key="6">
    <source>
        <dbReference type="EMBL" id="NMP23569.1"/>
    </source>
</evidence>